<evidence type="ECO:0000256" key="11">
    <source>
        <dbReference type="ARBA" id="ARBA00023303"/>
    </source>
</evidence>
<keyword evidence="10 12" id="KW-0739">Sodium transport</keyword>
<dbReference type="GO" id="GO:0016020">
    <property type="term" value="C:membrane"/>
    <property type="evidence" value="ECO:0007669"/>
    <property type="project" value="UniProtKB-SubCell"/>
</dbReference>
<feature type="non-terminal residue" evidence="13">
    <location>
        <position position="1"/>
    </location>
</feature>
<evidence type="ECO:0000313" key="13">
    <source>
        <dbReference type="EMBL" id="CRL02057.1"/>
    </source>
</evidence>
<sequence>NFIGETTNLIAILRERAQLEWFKDQSGSWNEIYEAPFSLRLTPFGFCFTFNIMNASDVMNLKEVSPDFHYDRDIMMHSREINTNSDMPQERMNSTYDFPWISTHSAPDSGLTLTLNSAITSVDWWCSRFEGFNFYVHSPNELQSSTNNFQLQFGELTEVLIKPKLITTEEDLGSYNLE</sequence>
<dbReference type="AlphaFoldDB" id="A0A1J1IU47"/>
<evidence type="ECO:0000313" key="14">
    <source>
        <dbReference type="Proteomes" id="UP000183832"/>
    </source>
</evidence>
<keyword evidence="14" id="KW-1185">Reference proteome</keyword>
<evidence type="ECO:0000256" key="3">
    <source>
        <dbReference type="ARBA" id="ARBA00022448"/>
    </source>
</evidence>
<dbReference type="Proteomes" id="UP000183832">
    <property type="component" value="Unassembled WGS sequence"/>
</dbReference>
<organism evidence="13 14">
    <name type="scientific">Clunio marinus</name>
    <dbReference type="NCBI Taxonomy" id="568069"/>
    <lineage>
        <taxon>Eukaryota</taxon>
        <taxon>Metazoa</taxon>
        <taxon>Ecdysozoa</taxon>
        <taxon>Arthropoda</taxon>
        <taxon>Hexapoda</taxon>
        <taxon>Insecta</taxon>
        <taxon>Pterygota</taxon>
        <taxon>Neoptera</taxon>
        <taxon>Endopterygota</taxon>
        <taxon>Diptera</taxon>
        <taxon>Nematocera</taxon>
        <taxon>Chironomoidea</taxon>
        <taxon>Chironomidae</taxon>
        <taxon>Clunio</taxon>
    </lineage>
</organism>
<reference evidence="13 14" key="1">
    <citation type="submission" date="2015-04" db="EMBL/GenBank/DDBJ databases">
        <authorList>
            <person name="Syromyatnikov M.Y."/>
            <person name="Popov V.N."/>
        </authorList>
    </citation>
    <scope>NUCLEOTIDE SEQUENCE [LARGE SCALE GENOMIC DNA]</scope>
</reference>
<dbReference type="Pfam" id="PF00858">
    <property type="entry name" value="ASC"/>
    <property type="match status" value="1"/>
</dbReference>
<evidence type="ECO:0000256" key="7">
    <source>
        <dbReference type="ARBA" id="ARBA00023053"/>
    </source>
</evidence>
<keyword evidence="4 12" id="KW-0894">Sodium channel</keyword>
<evidence type="ECO:0000256" key="10">
    <source>
        <dbReference type="ARBA" id="ARBA00023201"/>
    </source>
</evidence>
<keyword evidence="6" id="KW-1133">Transmembrane helix</keyword>
<dbReference type="GO" id="GO:0005272">
    <property type="term" value="F:sodium channel activity"/>
    <property type="evidence" value="ECO:0007669"/>
    <property type="project" value="UniProtKB-KW"/>
</dbReference>
<evidence type="ECO:0000256" key="2">
    <source>
        <dbReference type="ARBA" id="ARBA00007193"/>
    </source>
</evidence>
<keyword evidence="9" id="KW-0472">Membrane</keyword>
<protein>
    <submittedName>
        <fullName evidence="13">CLUMA_CG015148, isoform A</fullName>
    </submittedName>
</protein>
<feature type="non-terminal residue" evidence="13">
    <location>
        <position position="178"/>
    </location>
</feature>
<name>A0A1J1IU47_9DIPT</name>
<evidence type="ECO:0000256" key="9">
    <source>
        <dbReference type="ARBA" id="ARBA00023136"/>
    </source>
</evidence>
<accession>A0A1J1IU47</accession>
<evidence type="ECO:0000256" key="1">
    <source>
        <dbReference type="ARBA" id="ARBA00004141"/>
    </source>
</evidence>
<comment type="similarity">
    <text evidence="2 12">Belongs to the amiloride-sensitive sodium channel (TC 1.A.6) family.</text>
</comment>
<evidence type="ECO:0000256" key="4">
    <source>
        <dbReference type="ARBA" id="ARBA00022461"/>
    </source>
</evidence>
<dbReference type="EMBL" id="CVRI01000057">
    <property type="protein sequence ID" value="CRL02057.1"/>
    <property type="molecule type" value="Genomic_DNA"/>
</dbReference>
<gene>
    <name evidence="13" type="ORF">CLUMA_CG015148</name>
</gene>
<evidence type="ECO:0000256" key="5">
    <source>
        <dbReference type="ARBA" id="ARBA00022692"/>
    </source>
</evidence>
<keyword evidence="11 12" id="KW-0407">Ion channel</keyword>
<keyword evidence="5 12" id="KW-0812">Transmembrane</keyword>
<evidence type="ECO:0000256" key="12">
    <source>
        <dbReference type="RuleBase" id="RU000679"/>
    </source>
</evidence>
<dbReference type="OrthoDB" id="6021021at2759"/>
<dbReference type="Gene3D" id="2.60.470.10">
    <property type="entry name" value="Acid-sensing ion channels like domains"/>
    <property type="match status" value="1"/>
</dbReference>
<evidence type="ECO:0000256" key="6">
    <source>
        <dbReference type="ARBA" id="ARBA00022989"/>
    </source>
</evidence>
<keyword evidence="3 12" id="KW-0813">Transport</keyword>
<keyword evidence="8 12" id="KW-0406">Ion transport</keyword>
<evidence type="ECO:0000256" key="8">
    <source>
        <dbReference type="ARBA" id="ARBA00023065"/>
    </source>
</evidence>
<comment type="subcellular location">
    <subcellularLocation>
        <location evidence="1">Membrane</location>
        <topology evidence="1">Multi-pass membrane protein</topology>
    </subcellularLocation>
</comment>
<proteinExistence type="inferred from homology"/>
<dbReference type="InterPro" id="IPR001873">
    <property type="entry name" value="ENaC"/>
</dbReference>
<keyword evidence="7" id="KW-0915">Sodium</keyword>